<dbReference type="PANTHER" id="PTHR12027">
    <property type="entry name" value="WNT RELATED"/>
    <property type="match status" value="1"/>
</dbReference>
<dbReference type="GO" id="GO:0005109">
    <property type="term" value="F:frizzled binding"/>
    <property type="evidence" value="ECO:0007669"/>
    <property type="project" value="TreeGrafter"/>
</dbReference>
<keyword evidence="6 11" id="KW-0879">Wnt signaling pathway</keyword>
<keyword evidence="8" id="KW-1015">Disulfide bond</keyword>
<proteinExistence type="inferred from homology"/>
<dbReference type="Proteomes" id="UP001148018">
    <property type="component" value="Unassembled WGS sequence"/>
</dbReference>
<dbReference type="OrthoDB" id="5945655at2759"/>
<reference evidence="13" key="1">
    <citation type="submission" date="2022-07" db="EMBL/GenBank/DDBJ databases">
        <title>Chromosome-level genome of Muraenolepis orangiensis.</title>
        <authorList>
            <person name="Kim J."/>
        </authorList>
    </citation>
    <scope>NUCLEOTIDE SEQUENCE</scope>
    <source>
        <strain evidence="13">KU_S4_2022</strain>
        <tissue evidence="13">Muscle</tissue>
    </source>
</reference>
<comment type="similarity">
    <text evidence="2 11">Belongs to the Wnt family.</text>
</comment>
<sequence>MNLLPSGICFYLSVAMCWLTSEVDASWWYMGTLGSQVMCDNIPGLVTKQRQLCRQHPRVMQVIGAGMEDWVEECRHQFRAHRWNCATVARDHRLFGRVLLRSSREAAFVHAVSSAGVVYALARACSSGRLDSCSCDPSKKGPSADGHGAFSWGGCSDHLEHAVRFSQAFVDAKERAERDARALINLHNNRAGRKAVKRYMTLECKCHGVSGSCSLRTCWQALADFRLTGDHLRRRYNGAVQVAVDQYGGGFTAAHAHFKRPGKNDLVYFEDSPDYCVRNHESGSLGTGGRACNRTSRGSGGCEVMCCGRGYDTSRVSRTAKCECKFHWCCAVRCQDCPLQVDLHTCKGQT</sequence>
<comment type="subcellular location">
    <subcellularLocation>
        <location evidence="1 11">Secreted</location>
        <location evidence="1 11">Extracellular space</location>
        <location evidence="1 11">Extracellular matrix</location>
    </subcellularLocation>
</comment>
<dbReference type="Pfam" id="PF00110">
    <property type="entry name" value="wnt"/>
    <property type="match status" value="1"/>
</dbReference>
<dbReference type="GO" id="GO:0048513">
    <property type="term" value="P:animal organ development"/>
    <property type="evidence" value="ECO:0007669"/>
    <property type="project" value="UniProtKB-ARBA"/>
</dbReference>
<keyword evidence="14" id="KW-1185">Reference proteome</keyword>
<dbReference type="PROSITE" id="PS00246">
    <property type="entry name" value="WNT1"/>
    <property type="match status" value="1"/>
</dbReference>
<keyword evidence="4" id="KW-0964">Secreted</keyword>
<keyword evidence="5" id="KW-0272">Extracellular matrix</keyword>
<keyword evidence="3 11" id="KW-0217">Developmental protein</keyword>
<evidence type="ECO:0000256" key="4">
    <source>
        <dbReference type="ARBA" id="ARBA00022525"/>
    </source>
</evidence>
<keyword evidence="9" id="KW-0325">Glycoprotein</keyword>
<evidence type="ECO:0000256" key="2">
    <source>
        <dbReference type="ARBA" id="ARBA00005683"/>
    </source>
</evidence>
<evidence type="ECO:0000313" key="13">
    <source>
        <dbReference type="EMBL" id="KAJ3596758.1"/>
    </source>
</evidence>
<keyword evidence="10" id="KW-0449">Lipoprotein</keyword>
<dbReference type="GO" id="GO:0045165">
    <property type="term" value="P:cell fate commitment"/>
    <property type="evidence" value="ECO:0007669"/>
    <property type="project" value="TreeGrafter"/>
</dbReference>
<evidence type="ECO:0000256" key="8">
    <source>
        <dbReference type="ARBA" id="ARBA00023157"/>
    </source>
</evidence>
<dbReference type="PRINTS" id="PR01842">
    <property type="entry name" value="WNT2PROTEIN"/>
</dbReference>
<evidence type="ECO:0000256" key="10">
    <source>
        <dbReference type="ARBA" id="ARBA00023288"/>
    </source>
</evidence>
<name>A0A9Q0IG71_9TELE</name>
<evidence type="ECO:0000256" key="3">
    <source>
        <dbReference type="ARBA" id="ARBA00022473"/>
    </source>
</evidence>
<evidence type="ECO:0000256" key="7">
    <source>
        <dbReference type="ARBA" id="ARBA00022729"/>
    </source>
</evidence>
<evidence type="ECO:0000256" key="11">
    <source>
        <dbReference type="RuleBase" id="RU003500"/>
    </source>
</evidence>
<evidence type="ECO:0000256" key="1">
    <source>
        <dbReference type="ARBA" id="ARBA00004498"/>
    </source>
</evidence>
<feature type="chain" id="PRO_5040368366" description="Protein Wnt" evidence="12">
    <location>
        <begin position="26"/>
        <end position="350"/>
    </location>
</feature>
<organism evidence="13 14">
    <name type="scientific">Muraenolepis orangiensis</name>
    <name type="common">Patagonian moray cod</name>
    <dbReference type="NCBI Taxonomy" id="630683"/>
    <lineage>
        <taxon>Eukaryota</taxon>
        <taxon>Metazoa</taxon>
        <taxon>Chordata</taxon>
        <taxon>Craniata</taxon>
        <taxon>Vertebrata</taxon>
        <taxon>Euteleostomi</taxon>
        <taxon>Actinopterygii</taxon>
        <taxon>Neopterygii</taxon>
        <taxon>Teleostei</taxon>
        <taxon>Neoteleostei</taxon>
        <taxon>Acanthomorphata</taxon>
        <taxon>Zeiogadaria</taxon>
        <taxon>Gadariae</taxon>
        <taxon>Gadiformes</taxon>
        <taxon>Muraenolepidoidei</taxon>
        <taxon>Muraenolepididae</taxon>
        <taxon>Muraenolepis</taxon>
    </lineage>
</organism>
<dbReference type="InterPro" id="IPR005817">
    <property type="entry name" value="Wnt"/>
</dbReference>
<dbReference type="AlphaFoldDB" id="A0A9Q0IG71"/>
<dbReference type="InterPro" id="IPR043158">
    <property type="entry name" value="Wnt_C"/>
</dbReference>
<evidence type="ECO:0000256" key="12">
    <source>
        <dbReference type="SAM" id="SignalP"/>
    </source>
</evidence>
<dbReference type="GO" id="GO:0030182">
    <property type="term" value="P:neuron differentiation"/>
    <property type="evidence" value="ECO:0007669"/>
    <property type="project" value="TreeGrafter"/>
</dbReference>
<evidence type="ECO:0000256" key="6">
    <source>
        <dbReference type="ARBA" id="ARBA00022687"/>
    </source>
</evidence>
<gene>
    <name evidence="13" type="ORF">NHX12_003159</name>
</gene>
<comment type="function">
    <text evidence="11">Ligand for members of the frizzled family of seven transmembrane receptors.</text>
</comment>
<dbReference type="GO" id="GO:0005615">
    <property type="term" value="C:extracellular space"/>
    <property type="evidence" value="ECO:0007669"/>
    <property type="project" value="TreeGrafter"/>
</dbReference>
<dbReference type="SMART" id="SM00097">
    <property type="entry name" value="WNT1"/>
    <property type="match status" value="1"/>
</dbReference>
<dbReference type="FunFam" id="3.30.2460.20:FF:000001">
    <property type="entry name" value="Wnt homolog"/>
    <property type="match status" value="1"/>
</dbReference>
<dbReference type="InterPro" id="IPR009140">
    <property type="entry name" value="Wnt2"/>
</dbReference>
<evidence type="ECO:0000313" key="14">
    <source>
        <dbReference type="Proteomes" id="UP001148018"/>
    </source>
</evidence>
<feature type="signal peptide" evidence="12">
    <location>
        <begin position="1"/>
        <end position="25"/>
    </location>
</feature>
<keyword evidence="7 12" id="KW-0732">Signal</keyword>
<comment type="caution">
    <text evidence="13">The sequence shown here is derived from an EMBL/GenBank/DDBJ whole genome shotgun (WGS) entry which is preliminary data.</text>
</comment>
<dbReference type="PRINTS" id="PR01349">
    <property type="entry name" value="WNTPROTEIN"/>
</dbReference>
<dbReference type="GO" id="GO:0005125">
    <property type="term" value="F:cytokine activity"/>
    <property type="evidence" value="ECO:0007669"/>
    <property type="project" value="TreeGrafter"/>
</dbReference>
<protein>
    <recommendedName>
        <fullName evidence="11">Protein Wnt</fullName>
    </recommendedName>
</protein>
<accession>A0A9Q0IG71</accession>
<dbReference type="GO" id="GO:0060070">
    <property type="term" value="P:canonical Wnt signaling pathway"/>
    <property type="evidence" value="ECO:0007669"/>
    <property type="project" value="TreeGrafter"/>
</dbReference>
<evidence type="ECO:0000256" key="9">
    <source>
        <dbReference type="ARBA" id="ARBA00023180"/>
    </source>
</evidence>
<dbReference type="InterPro" id="IPR018161">
    <property type="entry name" value="Wnt_CS"/>
</dbReference>
<dbReference type="Gene3D" id="3.30.2460.20">
    <property type="match status" value="1"/>
</dbReference>
<dbReference type="EMBL" id="JANIIK010000110">
    <property type="protein sequence ID" value="KAJ3596758.1"/>
    <property type="molecule type" value="Genomic_DNA"/>
</dbReference>
<evidence type="ECO:0000256" key="5">
    <source>
        <dbReference type="ARBA" id="ARBA00022530"/>
    </source>
</evidence>
<dbReference type="PANTHER" id="PTHR12027:SF86">
    <property type="entry name" value="PROTEIN WNT-2"/>
    <property type="match status" value="1"/>
</dbReference>